<reference evidence="2" key="1">
    <citation type="submission" date="2018-12" db="EMBL/GenBank/DDBJ databases">
        <title>Novel natural products biosynthetic potential of the class Ktedonobacteria.</title>
        <authorList>
            <person name="Zheng Y."/>
            <person name="Saitou A."/>
            <person name="Wang C.M."/>
            <person name="Toyoda A."/>
            <person name="Minakuchi Y."/>
            <person name="Sekiguchi Y."/>
            <person name="Ueda K."/>
            <person name="Takano H."/>
            <person name="Sakai Y."/>
            <person name="Yokota A."/>
            <person name="Yabe S."/>
        </authorList>
    </citation>
    <scope>NUCLEOTIDE SEQUENCE</scope>
    <source>
        <strain evidence="2">A3-2</strain>
    </source>
</reference>
<gene>
    <name evidence="2" type="ORF">KTA_08570</name>
</gene>
<dbReference type="SUPFAM" id="SSF48452">
    <property type="entry name" value="TPR-like"/>
    <property type="match status" value="2"/>
</dbReference>
<evidence type="ECO:0000313" key="2">
    <source>
        <dbReference type="EMBL" id="BBH92658.1"/>
    </source>
</evidence>
<dbReference type="InterPro" id="IPR019734">
    <property type="entry name" value="TPR_rpt"/>
</dbReference>
<dbReference type="Gene3D" id="1.25.40.10">
    <property type="entry name" value="Tetratricopeptide repeat domain"/>
    <property type="match status" value="2"/>
</dbReference>
<dbReference type="Pfam" id="PF13432">
    <property type="entry name" value="TPR_16"/>
    <property type="match status" value="1"/>
</dbReference>
<dbReference type="SMART" id="SM00028">
    <property type="entry name" value="TPR"/>
    <property type="match status" value="7"/>
</dbReference>
<dbReference type="GO" id="GO:0051301">
    <property type="term" value="P:cell division"/>
    <property type="evidence" value="ECO:0007669"/>
    <property type="project" value="UniProtKB-KW"/>
</dbReference>
<evidence type="ECO:0000256" key="1">
    <source>
        <dbReference type="SAM" id="MobiDB-lite"/>
    </source>
</evidence>
<dbReference type="EMBL" id="AP019377">
    <property type="protein sequence ID" value="BBH92658.1"/>
    <property type="molecule type" value="Genomic_DNA"/>
</dbReference>
<proteinExistence type="predicted"/>
<accession>A0A455SYQ9</accession>
<name>A0A455SYQ9_9CHLR</name>
<dbReference type="GO" id="GO:0007064">
    <property type="term" value="P:mitotic sister chromatid cohesion"/>
    <property type="evidence" value="ECO:0007669"/>
    <property type="project" value="InterPro"/>
</dbReference>
<evidence type="ECO:0008006" key="3">
    <source>
        <dbReference type="Google" id="ProtNLM"/>
    </source>
</evidence>
<dbReference type="AlphaFoldDB" id="A0A455SYQ9"/>
<protein>
    <recommendedName>
        <fullName evidence="3">MalT-like TPR region domain-containing protein</fullName>
    </recommendedName>
</protein>
<dbReference type="PANTHER" id="PTHR10098">
    <property type="entry name" value="RAPSYN-RELATED"/>
    <property type="match status" value="1"/>
</dbReference>
<sequence length="418" mass="46305">MLTADLYHQSSDRQPGWLVGLEDQMTISSPQIQAASLTEEGDWTSRIRRLNSLIKLGQQEFQQGRLAEALHSFEAAWKLAASAQLPAEAARLQGWCGLIYRRFGRSQSALQAYQRALAFYRSIPDPGRSAFLTSEIGQVLLQQGRLSEALLYCLAGLRLHLQLADQGQGNTLATGMSHAALGLVWLSFRELAEAEKHFSAALICYQQDSYQPGIATLCYYQGLIALAKTQLEQAAGLFQQVNILARDCKGKEEIALLSEHGLGCLAACRKSWPEAISRLSRVCEGAQRLQHRYLQAKSSLELARVLQQAGHYAEAKRYCLQAQTLAREEGYRLLLAHSEILLGDLFVVRGQVAQALAHYREGCSLAAPTELHTYLQAKQRMIQGLLPVLEGLEKERGQSRQQRVTGSPSLESEADEGL</sequence>
<organism evidence="2">
    <name type="scientific">Thermogemmatispora argillosa</name>
    <dbReference type="NCBI Taxonomy" id="2045280"/>
    <lineage>
        <taxon>Bacteria</taxon>
        <taxon>Bacillati</taxon>
        <taxon>Chloroflexota</taxon>
        <taxon>Ktedonobacteria</taxon>
        <taxon>Thermogemmatisporales</taxon>
        <taxon>Thermogemmatisporaceae</taxon>
        <taxon>Thermogemmatispora</taxon>
    </lineage>
</organism>
<feature type="region of interest" description="Disordered" evidence="1">
    <location>
        <begin position="394"/>
        <end position="418"/>
    </location>
</feature>
<dbReference type="InterPro" id="IPR011990">
    <property type="entry name" value="TPR-like_helical_dom_sf"/>
</dbReference>
<feature type="compositionally biased region" description="Polar residues" evidence="1">
    <location>
        <begin position="399"/>
        <end position="410"/>
    </location>
</feature>